<dbReference type="GO" id="GO:0003700">
    <property type="term" value="F:DNA-binding transcription factor activity"/>
    <property type="evidence" value="ECO:0007669"/>
    <property type="project" value="InterPro"/>
</dbReference>
<proteinExistence type="predicted"/>
<dbReference type="SMART" id="SM00342">
    <property type="entry name" value="HTH_ARAC"/>
    <property type="match status" value="1"/>
</dbReference>
<dbReference type="InterPro" id="IPR009057">
    <property type="entry name" value="Homeodomain-like_sf"/>
</dbReference>
<dbReference type="InterPro" id="IPR003313">
    <property type="entry name" value="AraC-bd"/>
</dbReference>
<evidence type="ECO:0000256" key="2">
    <source>
        <dbReference type="ARBA" id="ARBA00023125"/>
    </source>
</evidence>
<dbReference type="PANTHER" id="PTHR43280">
    <property type="entry name" value="ARAC-FAMILY TRANSCRIPTIONAL REGULATOR"/>
    <property type="match status" value="1"/>
</dbReference>
<dbReference type="Pfam" id="PF02311">
    <property type="entry name" value="AraC_binding"/>
    <property type="match status" value="1"/>
</dbReference>
<accession>A0A5C1QDZ2</accession>
<dbReference type="Gene3D" id="1.10.10.60">
    <property type="entry name" value="Homeodomain-like"/>
    <property type="match status" value="2"/>
</dbReference>
<dbReference type="Pfam" id="PF12833">
    <property type="entry name" value="HTH_18"/>
    <property type="match status" value="1"/>
</dbReference>
<reference evidence="5 6" key="1">
    <citation type="submission" date="2019-02" db="EMBL/GenBank/DDBJ databases">
        <authorList>
            <person name="Fomenkov A."/>
            <person name="Dubinina G."/>
            <person name="Grabovich M."/>
            <person name="Vincze T."/>
            <person name="Roberts R.J."/>
        </authorList>
    </citation>
    <scope>NUCLEOTIDE SEQUENCE [LARGE SCALE GENOMIC DNA]</scope>
    <source>
        <strain evidence="5 6">P</strain>
    </source>
</reference>
<dbReference type="PROSITE" id="PS01124">
    <property type="entry name" value="HTH_ARAC_FAMILY_2"/>
    <property type="match status" value="1"/>
</dbReference>
<dbReference type="AlphaFoldDB" id="A0A5C1QDZ2"/>
<feature type="domain" description="HTH araC/xylS-type" evidence="4">
    <location>
        <begin position="185"/>
        <end position="283"/>
    </location>
</feature>
<evidence type="ECO:0000259" key="4">
    <source>
        <dbReference type="PROSITE" id="PS01124"/>
    </source>
</evidence>
<evidence type="ECO:0000256" key="3">
    <source>
        <dbReference type="ARBA" id="ARBA00023163"/>
    </source>
</evidence>
<keyword evidence="6" id="KW-1185">Reference proteome</keyword>
<organism evidence="5 6">
    <name type="scientific">Thiospirochaeta perfilievii</name>
    <dbReference type="NCBI Taxonomy" id="252967"/>
    <lineage>
        <taxon>Bacteria</taxon>
        <taxon>Pseudomonadati</taxon>
        <taxon>Spirochaetota</taxon>
        <taxon>Spirochaetia</taxon>
        <taxon>Spirochaetales</taxon>
        <taxon>Spirochaetaceae</taxon>
        <taxon>Thiospirochaeta</taxon>
    </lineage>
</organism>
<keyword evidence="1" id="KW-0805">Transcription regulation</keyword>
<dbReference type="SUPFAM" id="SSF51215">
    <property type="entry name" value="Regulatory protein AraC"/>
    <property type="match status" value="1"/>
</dbReference>
<evidence type="ECO:0000313" key="5">
    <source>
        <dbReference type="EMBL" id="QEN05290.1"/>
    </source>
</evidence>
<dbReference type="PRINTS" id="PR00032">
    <property type="entry name" value="HTHARAC"/>
</dbReference>
<dbReference type="RefSeq" id="WP_149568528.1">
    <property type="nucleotide sequence ID" value="NZ_CP035807.1"/>
</dbReference>
<name>A0A5C1QDZ2_9SPIO</name>
<keyword evidence="3" id="KW-0804">Transcription</keyword>
<evidence type="ECO:0000313" key="6">
    <source>
        <dbReference type="Proteomes" id="UP000323824"/>
    </source>
</evidence>
<sequence>MKEQYLYILPPIPDKRFPIYVEKQTHVNKEELFRPHWHEHLELIFMLSGELMLTCNAQKIHGKTNDLLILNPNDLHHLHSITAKVEYYCIIFDLKMIKSLTTDLGDLDFLLPLSENKIIFDTQSKSTQDINRCLVRLVREYNGDNLAKPLIVKSLLMEMVSLLFTQCKYTKQEQEKRNSSIKLIQNILLYLNKNYNKSVDISVLAKNFNISYHHLCHLFKDYTNMSIIKYLSEIRIEKSLRYLEETSKSITEISALVGYEDSNYFSRVFKKIMHKTPREYVKDLNL</sequence>
<dbReference type="InterPro" id="IPR037923">
    <property type="entry name" value="HTH-like"/>
</dbReference>
<dbReference type="InterPro" id="IPR020449">
    <property type="entry name" value="Tscrpt_reg_AraC-type_HTH"/>
</dbReference>
<reference evidence="5 6" key="2">
    <citation type="submission" date="2019-09" db="EMBL/GenBank/DDBJ databases">
        <title>Complete Genome Sequence and Methylome Analysis of free living Spirochaetas.</title>
        <authorList>
            <person name="Leshcheva N."/>
            <person name="Mikheeva N."/>
        </authorList>
    </citation>
    <scope>NUCLEOTIDE SEQUENCE [LARGE SCALE GENOMIC DNA]</scope>
    <source>
        <strain evidence="5 6">P</strain>
    </source>
</reference>
<dbReference type="Gene3D" id="2.60.120.10">
    <property type="entry name" value="Jelly Rolls"/>
    <property type="match status" value="1"/>
</dbReference>
<evidence type="ECO:0000256" key="1">
    <source>
        <dbReference type="ARBA" id="ARBA00023015"/>
    </source>
</evidence>
<dbReference type="KEGG" id="sper:EW093_11390"/>
<dbReference type="PANTHER" id="PTHR43280:SF28">
    <property type="entry name" value="HTH-TYPE TRANSCRIPTIONAL ACTIVATOR RHAS"/>
    <property type="match status" value="1"/>
</dbReference>
<protein>
    <submittedName>
        <fullName evidence="5">AraC family transcriptional regulator</fullName>
    </submittedName>
</protein>
<dbReference type="OrthoDB" id="359371at2"/>
<dbReference type="InterPro" id="IPR014710">
    <property type="entry name" value="RmlC-like_jellyroll"/>
</dbReference>
<dbReference type="InterPro" id="IPR018060">
    <property type="entry name" value="HTH_AraC"/>
</dbReference>
<dbReference type="EMBL" id="CP035807">
    <property type="protein sequence ID" value="QEN05290.1"/>
    <property type="molecule type" value="Genomic_DNA"/>
</dbReference>
<keyword evidence="2" id="KW-0238">DNA-binding</keyword>
<dbReference type="Proteomes" id="UP000323824">
    <property type="component" value="Chromosome"/>
</dbReference>
<gene>
    <name evidence="5" type="ORF">EW093_11390</name>
</gene>
<dbReference type="SUPFAM" id="SSF46689">
    <property type="entry name" value="Homeodomain-like"/>
    <property type="match status" value="2"/>
</dbReference>
<dbReference type="GO" id="GO:0043565">
    <property type="term" value="F:sequence-specific DNA binding"/>
    <property type="evidence" value="ECO:0007669"/>
    <property type="project" value="InterPro"/>
</dbReference>